<gene>
    <name evidence="1" type="ORF">FHS40_008826</name>
</gene>
<protein>
    <submittedName>
        <fullName evidence="1">Menaquinone-dependent protoporphyrinogen IX oxidase</fullName>
    </submittedName>
</protein>
<evidence type="ECO:0000313" key="1">
    <source>
        <dbReference type="EMBL" id="MBB5109696.1"/>
    </source>
</evidence>
<organism evidence="1 2">
    <name type="scientific">Streptomyces spectabilis</name>
    <dbReference type="NCBI Taxonomy" id="68270"/>
    <lineage>
        <taxon>Bacteria</taxon>
        <taxon>Bacillati</taxon>
        <taxon>Actinomycetota</taxon>
        <taxon>Actinomycetes</taxon>
        <taxon>Kitasatosporales</taxon>
        <taxon>Streptomycetaceae</taxon>
        <taxon>Streptomyces</taxon>
    </lineage>
</organism>
<evidence type="ECO:0000313" key="2">
    <source>
        <dbReference type="Proteomes" id="UP000549009"/>
    </source>
</evidence>
<dbReference type="EMBL" id="JACHJD010000035">
    <property type="protein sequence ID" value="MBB5109696.1"/>
    <property type="molecule type" value="Genomic_DNA"/>
</dbReference>
<accession>A0A7W8B3K1</accession>
<name>A0A7W8B3K1_STRST</name>
<proteinExistence type="predicted"/>
<comment type="caution">
    <text evidence="1">The sequence shown here is derived from an EMBL/GenBank/DDBJ whole genome shotgun (WGS) entry which is preliminary data.</text>
</comment>
<keyword evidence="2" id="KW-1185">Reference proteome</keyword>
<reference evidence="1 2" key="1">
    <citation type="submission" date="2020-08" db="EMBL/GenBank/DDBJ databases">
        <title>Genomic Encyclopedia of Type Strains, Phase III (KMG-III): the genomes of soil and plant-associated and newly described type strains.</title>
        <authorList>
            <person name="Whitman W."/>
        </authorList>
    </citation>
    <scope>NUCLEOTIDE SEQUENCE [LARGE SCALE GENOMIC DNA]</scope>
    <source>
        <strain evidence="1 2">CECT 3146</strain>
    </source>
</reference>
<dbReference type="Proteomes" id="UP000549009">
    <property type="component" value="Unassembled WGS sequence"/>
</dbReference>
<sequence>MAHEITIQVDDETYGELARQAADGQLEPDAYAAQLLTADVRRARFMEAATSFADEHGAAFAEEFGTGTARTAA</sequence>
<dbReference type="RefSeq" id="WP_184926662.1">
    <property type="nucleotide sequence ID" value="NZ_BMSQ01000071.1"/>
</dbReference>
<dbReference type="AlphaFoldDB" id="A0A7W8B3K1"/>